<dbReference type="Pfam" id="PF04794">
    <property type="entry name" value="YdjC"/>
    <property type="match status" value="1"/>
</dbReference>
<keyword evidence="5" id="KW-0119">Carbohydrate metabolism</keyword>
<accession>A0A839TPL7</accession>
<protein>
    <recommendedName>
        <fullName evidence="8">ChbG/HpnK family deacetylase</fullName>
    </recommendedName>
</protein>
<evidence type="ECO:0000256" key="1">
    <source>
        <dbReference type="ARBA" id="ARBA00001946"/>
    </source>
</evidence>
<sequence length="265" mass="29676">MNQNTTCIRLITRADDAGSAESADRAILETIERGIVRNVSLMAVGPSIEHAARLLASHRDVCFGLHATLNAEWTDVRWGPLSPISCVPSLVEADSGMFTPSPHSFLDRPPVMEEILSELRVQLERLRGLGFRIGYADTHMVFEWALPSFNEIFDYWCSREGIRNYRRFSRRLPLPPVSASTAGEGRVEELVDGLRSAPPGQYLLVGHPGFDEEDMRRFGAPDYPSGKVVADRIGERLMFTHPEVLQSCVRLGVRPIRYDEAEPIT</sequence>
<dbReference type="GO" id="GO:0016787">
    <property type="term" value="F:hydrolase activity"/>
    <property type="evidence" value="ECO:0007669"/>
    <property type="project" value="UniProtKB-KW"/>
</dbReference>
<evidence type="ECO:0000256" key="4">
    <source>
        <dbReference type="ARBA" id="ARBA00022842"/>
    </source>
</evidence>
<dbReference type="AlphaFoldDB" id="A0A839TPL7"/>
<proteinExistence type="predicted"/>
<evidence type="ECO:0000313" key="7">
    <source>
        <dbReference type="Proteomes" id="UP000517523"/>
    </source>
</evidence>
<dbReference type="GO" id="GO:0005975">
    <property type="term" value="P:carbohydrate metabolic process"/>
    <property type="evidence" value="ECO:0007669"/>
    <property type="project" value="InterPro"/>
</dbReference>
<dbReference type="Proteomes" id="UP000517523">
    <property type="component" value="Unassembled WGS sequence"/>
</dbReference>
<dbReference type="PANTHER" id="PTHR31609:SF1">
    <property type="entry name" value="CARBOHYDRATE DEACETYLASE"/>
    <property type="match status" value="1"/>
</dbReference>
<dbReference type="RefSeq" id="WP_183582613.1">
    <property type="nucleotide sequence ID" value="NZ_JACHXJ010000002.1"/>
</dbReference>
<comment type="caution">
    <text evidence="6">The sequence shown here is derived from an EMBL/GenBank/DDBJ whole genome shotgun (WGS) entry which is preliminary data.</text>
</comment>
<dbReference type="EMBL" id="JACHXJ010000002">
    <property type="protein sequence ID" value="MBB3128443.1"/>
    <property type="molecule type" value="Genomic_DNA"/>
</dbReference>
<keyword evidence="4" id="KW-0460">Magnesium</keyword>
<evidence type="ECO:0000256" key="5">
    <source>
        <dbReference type="ARBA" id="ARBA00023277"/>
    </source>
</evidence>
<reference evidence="6 7" key="1">
    <citation type="submission" date="2020-08" db="EMBL/GenBank/DDBJ databases">
        <title>Genomic Encyclopedia of Type Strains, Phase III (KMG-III): the genomes of soil and plant-associated and newly described type strains.</title>
        <authorList>
            <person name="Whitman W."/>
        </authorList>
    </citation>
    <scope>NUCLEOTIDE SEQUENCE [LARGE SCALE GENOMIC DNA]</scope>
    <source>
        <strain evidence="6 7">CECT 5831</strain>
    </source>
</reference>
<dbReference type="InterPro" id="IPR011330">
    <property type="entry name" value="Glyco_hydro/deAcase_b/a-brl"/>
</dbReference>
<name>A0A839TPL7_9BACL</name>
<comment type="cofactor">
    <cofactor evidence="1">
        <name>Mg(2+)</name>
        <dbReference type="ChEBI" id="CHEBI:18420"/>
    </cofactor>
</comment>
<dbReference type="PANTHER" id="PTHR31609">
    <property type="entry name" value="YDJC DEACETYLASE FAMILY MEMBER"/>
    <property type="match status" value="1"/>
</dbReference>
<evidence type="ECO:0000313" key="6">
    <source>
        <dbReference type="EMBL" id="MBB3128443.1"/>
    </source>
</evidence>
<evidence type="ECO:0000256" key="3">
    <source>
        <dbReference type="ARBA" id="ARBA00022801"/>
    </source>
</evidence>
<keyword evidence="2" id="KW-0479">Metal-binding</keyword>
<evidence type="ECO:0008006" key="8">
    <source>
        <dbReference type="Google" id="ProtNLM"/>
    </source>
</evidence>
<dbReference type="InterPro" id="IPR006879">
    <property type="entry name" value="YdjC-like"/>
</dbReference>
<dbReference type="Gene3D" id="3.20.20.370">
    <property type="entry name" value="Glycoside hydrolase/deacetylase"/>
    <property type="match status" value="1"/>
</dbReference>
<organism evidence="6 7">
    <name type="scientific">Paenibacillus rhizosphaerae</name>
    <dbReference type="NCBI Taxonomy" id="297318"/>
    <lineage>
        <taxon>Bacteria</taxon>
        <taxon>Bacillati</taxon>
        <taxon>Bacillota</taxon>
        <taxon>Bacilli</taxon>
        <taxon>Bacillales</taxon>
        <taxon>Paenibacillaceae</taxon>
        <taxon>Paenibacillus</taxon>
    </lineage>
</organism>
<gene>
    <name evidence="6" type="ORF">FHS19_003097</name>
</gene>
<dbReference type="SUPFAM" id="SSF88713">
    <property type="entry name" value="Glycoside hydrolase/deacetylase"/>
    <property type="match status" value="1"/>
</dbReference>
<dbReference type="GO" id="GO:0046872">
    <property type="term" value="F:metal ion binding"/>
    <property type="evidence" value="ECO:0007669"/>
    <property type="project" value="UniProtKB-KW"/>
</dbReference>
<evidence type="ECO:0000256" key="2">
    <source>
        <dbReference type="ARBA" id="ARBA00022723"/>
    </source>
</evidence>
<dbReference type="GO" id="GO:0019213">
    <property type="term" value="F:deacetylase activity"/>
    <property type="evidence" value="ECO:0007669"/>
    <property type="project" value="TreeGrafter"/>
</dbReference>
<keyword evidence="3" id="KW-0378">Hydrolase</keyword>